<dbReference type="GO" id="GO:0032267">
    <property type="term" value="F:tRNA(Ile)-lysidine synthase activity"/>
    <property type="evidence" value="ECO:0007669"/>
    <property type="project" value="UniProtKB-EC"/>
</dbReference>
<dbReference type="SUPFAM" id="SSF52402">
    <property type="entry name" value="Adenine nucleotide alpha hydrolases-like"/>
    <property type="match status" value="1"/>
</dbReference>
<dbReference type="PANTHER" id="PTHR43033:SF1">
    <property type="entry name" value="TRNA(ILE)-LYSIDINE SYNTHASE-RELATED"/>
    <property type="match status" value="1"/>
</dbReference>
<organism evidence="9 10">
    <name type="scientific">Peronospora matthiolae</name>
    <dbReference type="NCBI Taxonomy" id="2874970"/>
    <lineage>
        <taxon>Eukaryota</taxon>
        <taxon>Sar</taxon>
        <taxon>Stramenopiles</taxon>
        <taxon>Oomycota</taxon>
        <taxon>Peronosporomycetes</taxon>
        <taxon>Peronosporales</taxon>
        <taxon>Peronosporaceae</taxon>
        <taxon>Peronospora</taxon>
    </lineage>
</organism>
<dbReference type="GO" id="GO:0005524">
    <property type="term" value="F:ATP binding"/>
    <property type="evidence" value="ECO:0007669"/>
    <property type="project" value="UniProtKB-KW"/>
</dbReference>
<evidence type="ECO:0000313" key="10">
    <source>
        <dbReference type="Proteomes" id="UP001162060"/>
    </source>
</evidence>
<evidence type="ECO:0000256" key="6">
    <source>
        <dbReference type="ARBA" id="ARBA00048539"/>
    </source>
</evidence>
<dbReference type="InterPro" id="IPR012795">
    <property type="entry name" value="tRNA_Ile_lys_synt_N"/>
</dbReference>
<dbReference type="InterPro" id="IPR012094">
    <property type="entry name" value="tRNA_Ile_lys_synt"/>
</dbReference>
<dbReference type="Gene3D" id="3.40.50.620">
    <property type="entry name" value="HUPs"/>
    <property type="match status" value="1"/>
</dbReference>
<reference evidence="9" key="1">
    <citation type="submission" date="2024-01" db="EMBL/GenBank/DDBJ databases">
        <authorList>
            <person name="Webb A."/>
        </authorList>
    </citation>
    <scope>NUCLEOTIDE SEQUENCE</scope>
    <source>
        <strain evidence="9">Pm1</strain>
    </source>
</reference>
<evidence type="ECO:0000259" key="8">
    <source>
        <dbReference type="Pfam" id="PF01171"/>
    </source>
</evidence>
<dbReference type="Proteomes" id="UP001162060">
    <property type="component" value="Unassembled WGS sequence"/>
</dbReference>
<keyword evidence="5" id="KW-0067">ATP-binding</keyword>
<evidence type="ECO:0000256" key="7">
    <source>
        <dbReference type="SAM" id="MobiDB-lite"/>
    </source>
</evidence>
<evidence type="ECO:0000256" key="3">
    <source>
        <dbReference type="ARBA" id="ARBA00022694"/>
    </source>
</evidence>
<sequence length="440" mass="49752">MLGEYGRSVMRMQVRQSTSSLFRARMSTFATNGSQLDSYAKGASVSAPMFAEVMHKCGVPKKRLHQDLYPLEFGQSAWPGTFPIAAAVSGGADSMALMLLLREYLQEHHIKTPLLAVTVDHQLRPESSREALEVANVCADRGGIRHITKVCEWQCEEKTKQQPGEGPTASLRRPVKPRASKMEEHARQYRYHLLRQVCLEYHVRCLFVAHNRGDQLETTLFRLGRASGTNGLAGIASQLPLFSVDRLLRHPLGCKASTSSTMTTIVRPLLSVTKDQLMATCDRLQQTWVHDPSNDDPTYDRVRIRQALKRIEKEEQGAAVLDLIARFQQTAKKAKHEFAALERLMLQKHAVTWEADMVVMQTSIVHDPDVFDELLYRLLSIVIVHIGKKDAPPRLASIARLARDLRDLKTGKQLTLGGCRIMWSRKRRELIFQPEGQKKK</sequence>
<dbReference type="AlphaFoldDB" id="A0AAV1VL24"/>
<keyword evidence="3" id="KW-0819">tRNA processing</keyword>
<comment type="catalytic activity">
    <reaction evidence="6">
        <text>cytidine(34) in tRNA(Ile2) + L-lysine + ATP = lysidine(34) in tRNA(Ile2) + AMP + diphosphate + H(+)</text>
        <dbReference type="Rhea" id="RHEA:43744"/>
        <dbReference type="Rhea" id="RHEA-COMP:10625"/>
        <dbReference type="Rhea" id="RHEA-COMP:10670"/>
        <dbReference type="ChEBI" id="CHEBI:15378"/>
        <dbReference type="ChEBI" id="CHEBI:30616"/>
        <dbReference type="ChEBI" id="CHEBI:32551"/>
        <dbReference type="ChEBI" id="CHEBI:33019"/>
        <dbReference type="ChEBI" id="CHEBI:82748"/>
        <dbReference type="ChEBI" id="CHEBI:83665"/>
        <dbReference type="ChEBI" id="CHEBI:456215"/>
        <dbReference type="EC" id="6.3.4.19"/>
    </reaction>
</comment>
<evidence type="ECO:0000313" key="9">
    <source>
        <dbReference type="EMBL" id="CAK7946944.1"/>
    </source>
</evidence>
<evidence type="ECO:0000256" key="1">
    <source>
        <dbReference type="ARBA" id="ARBA00013267"/>
    </source>
</evidence>
<dbReference type="InterPro" id="IPR014729">
    <property type="entry name" value="Rossmann-like_a/b/a_fold"/>
</dbReference>
<feature type="domain" description="tRNA(Ile)-lysidine/2-thiocytidine synthase N-terminal" evidence="8">
    <location>
        <begin position="84"/>
        <end position="306"/>
    </location>
</feature>
<feature type="region of interest" description="Disordered" evidence="7">
    <location>
        <begin position="158"/>
        <end position="181"/>
    </location>
</feature>
<evidence type="ECO:0000256" key="4">
    <source>
        <dbReference type="ARBA" id="ARBA00022741"/>
    </source>
</evidence>
<dbReference type="HAMAP" id="MF_01161">
    <property type="entry name" value="tRNA_Ile_lys_synt"/>
    <property type="match status" value="1"/>
</dbReference>
<dbReference type="CDD" id="cd01992">
    <property type="entry name" value="TilS_N"/>
    <property type="match status" value="1"/>
</dbReference>
<dbReference type="EC" id="6.3.4.19" evidence="1"/>
<name>A0AAV1VL24_9STRA</name>
<evidence type="ECO:0000256" key="2">
    <source>
        <dbReference type="ARBA" id="ARBA00022598"/>
    </source>
</evidence>
<protein>
    <recommendedName>
        <fullName evidence="1">tRNA(Ile)-lysidine synthetase</fullName>
        <ecNumber evidence="1">6.3.4.19</ecNumber>
    </recommendedName>
</protein>
<keyword evidence="4" id="KW-0547">Nucleotide-binding</keyword>
<dbReference type="NCBIfam" id="TIGR02432">
    <property type="entry name" value="lysidine_TilS_N"/>
    <property type="match status" value="1"/>
</dbReference>
<dbReference type="PANTHER" id="PTHR43033">
    <property type="entry name" value="TRNA(ILE)-LYSIDINE SYNTHASE-RELATED"/>
    <property type="match status" value="1"/>
</dbReference>
<dbReference type="Pfam" id="PF01171">
    <property type="entry name" value="ATP_bind_3"/>
    <property type="match status" value="1"/>
</dbReference>
<dbReference type="EMBL" id="CAKLBY020000378">
    <property type="protein sequence ID" value="CAK7946944.1"/>
    <property type="molecule type" value="Genomic_DNA"/>
</dbReference>
<gene>
    <name evidence="9" type="ORF">PM001_LOCUS32094</name>
</gene>
<evidence type="ECO:0000256" key="5">
    <source>
        <dbReference type="ARBA" id="ARBA00022840"/>
    </source>
</evidence>
<accession>A0AAV1VL24</accession>
<keyword evidence="2" id="KW-0436">Ligase</keyword>
<comment type="caution">
    <text evidence="9">The sequence shown here is derived from an EMBL/GenBank/DDBJ whole genome shotgun (WGS) entry which is preliminary data.</text>
</comment>
<dbReference type="InterPro" id="IPR011063">
    <property type="entry name" value="TilS/TtcA_N"/>
</dbReference>
<proteinExistence type="inferred from homology"/>
<dbReference type="GO" id="GO:0008033">
    <property type="term" value="P:tRNA processing"/>
    <property type="evidence" value="ECO:0007669"/>
    <property type="project" value="UniProtKB-KW"/>
</dbReference>